<keyword evidence="5 9" id="KW-0274">FAD</keyword>
<dbReference type="UniPathway" id="UPA00193"/>
<evidence type="ECO:0000256" key="2">
    <source>
        <dbReference type="ARBA" id="ARBA00004777"/>
    </source>
</evidence>
<dbReference type="OrthoDB" id="9812555at2"/>
<dbReference type="GO" id="GO:0071949">
    <property type="term" value="F:FAD binding"/>
    <property type="evidence" value="ECO:0007669"/>
    <property type="project" value="TreeGrafter"/>
</dbReference>
<evidence type="ECO:0000313" key="11">
    <source>
        <dbReference type="EMBL" id="RAM01052.1"/>
    </source>
</evidence>
<name>A0A328FCB1_9BACT</name>
<dbReference type="EMBL" id="QLNI01000033">
    <property type="protein sequence ID" value="RAM01052.1"/>
    <property type="molecule type" value="Genomic_DNA"/>
</dbReference>
<dbReference type="EMBL" id="CP036313">
    <property type="protein sequence ID" value="QBH11822.1"/>
    <property type="molecule type" value="Genomic_DNA"/>
</dbReference>
<keyword evidence="6 9" id="KW-0560">Oxidoreductase</keyword>
<dbReference type="GO" id="GO:0005829">
    <property type="term" value="C:cytosol"/>
    <property type="evidence" value="ECO:0007669"/>
    <property type="project" value="TreeGrafter"/>
</dbReference>
<evidence type="ECO:0000313" key="12">
    <source>
        <dbReference type="Proteomes" id="UP000248798"/>
    </source>
</evidence>
<proteinExistence type="inferred from homology"/>
<evidence type="ECO:0000256" key="1">
    <source>
        <dbReference type="ARBA" id="ARBA00001974"/>
    </source>
</evidence>
<dbReference type="GO" id="GO:0035999">
    <property type="term" value="P:tetrahydrofolate interconversion"/>
    <property type="evidence" value="ECO:0007669"/>
    <property type="project" value="UniProtKB-UniPathway"/>
</dbReference>
<reference evidence="11 12" key="1">
    <citation type="submission" date="2018-06" db="EMBL/GenBank/DDBJ databases">
        <title>Complete Genome Sequence of Desulfobacter hydrogenophilus (DSM3380).</title>
        <authorList>
            <person name="Marietou A."/>
            <person name="Schreiber L."/>
            <person name="Marshall I."/>
            <person name="Jorgensen B."/>
        </authorList>
    </citation>
    <scope>NUCLEOTIDE SEQUENCE [LARGE SCALE GENOMIC DNA]</scope>
    <source>
        <strain evidence="11 12">DSM 3380</strain>
    </source>
</reference>
<comment type="pathway">
    <text evidence="2 9">One-carbon metabolism; tetrahydrofolate interconversion.</text>
</comment>
<evidence type="ECO:0000256" key="3">
    <source>
        <dbReference type="ARBA" id="ARBA00006743"/>
    </source>
</evidence>
<organism evidence="11 12">
    <name type="scientific">Desulfobacter hydrogenophilus</name>
    <dbReference type="NCBI Taxonomy" id="2291"/>
    <lineage>
        <taxon>Bacteria</taxon>
        <taxon>Pseudomonadati</taxon>
        <taxon>Thermodesulfobacteriota</taxon>
        <taxon>Desulfobacteria</taxon>
        <taxon>Desulfobacterales</taxon>
        <taxon>Desulfobacteraceae</taxon>
        <taxon>Desulfobacter</taxon>
    </lineage>
</organism>
<gene>
    <name evidence="11" type="ORF">DO021_15800</name>
    <name evidence="10" type="ORF">EYB58_02090</name>
</gene>
<accession>A0A328FCB1</accession>
<evidence type="ECO:0000256" key="7">
    <source>
        <dbReference type="ARBA" id="ARBA00034478"/>
    </source>
</evidence>
<comment type="similarity">
    <text evidence="3 9">Belongs to the methylenetetrahydrofolate reductase family.</text>
</comment>
<evidence type="ECO:0000256" key="5">
    <source>
        <dbReference type="ARBA" id="ARBA00022827"/>
    </source>
</evidence>
<evidence type="ECO:0000256" key="4">
    <source>
        <dbReference type="ARBA" id="ARBA00022630"/>
    </source>
</evidence>
<evidence type="ECO:0000313" key="10">
    <source>
        <dbReference type="EMBL" id="QBH11822.1"/>
    </source>
</evidence>
<keyword evidence="4 9" id="KW-0285">Flavoprotein</keyword>
<dbReference type="GO" id="GO:0106312">
    <property type="term" value="F:methylenetetrahydrofolate reductase (NADH) activity"/>
    <property type="evidence" value="ECO:0007669"/>
    <property type="project" value="UniProtKB-EC"/>
</dbReference>
<dbReference type="GO" id="GO:0009086">
    <property type="term" value="P:methionine biosynthetic process"/>
    <property type="evidence" value="ECO:0007669"/>
    <property type="project" value="TreeGrafter"/>
</dbReference>
<evidence type="ECO:0000256" key="9">
    <source>
        <dbReference type="RuleBase" id="RU003862"/>
    </source>
</evidence>
<dbReference type="CDD" id="cd00537">
    <property type="entry name" value="MTHFR"/>
    <property type="match status" value="1"/>
</dbReference>
<dbReference type="InterPro" id="IPR029041">
    <property type="entry name" value="FAD-linked_oxidoreductase-like"/>
</dbReference>
<comment type="catalytic activity">
    <reaction evidence="8">
        <text>(6S)-5-methyl-5,6,7,8-tetrahydrofolate + NAD(+) = (6R)-5,10-methylene-5,6,7,8-tetrahydrofolate + NADH + H(+)</text>
        <dbReference type="Rhea" id="RHEA:19821"/>
        <dbReference type="ChEBI" id="CHEBI:15378"/>
        <dbReference type="ChEBI" id="CHEBI:15636"/>
        <dbReference type="ChEBI" id="CHEBI:18608"/>
        <dbReference type="ChEBI" id="CHEBI:57540"/>
        <dbReference type="ChEBI" id="CHEBI:57945"/>
        <dbReference type="EC" id="1.5.1.54"/>
    </reaction>
    <physiologicalReaction direction="right-to-left" evidence="8">
        <dbReference type="Rhea" id="RHEA:19823"/>
    </physiologicalReaction>
</comment>
<protein>
    <recommendedName>
        <fullName evidence="9">Methylenetetrahydrofolate reductase</fullName>
    </recommendedName>
</protein>
<evidence type="ECO:0000256" key="6">
    <source>
        <dbReference type="ARBA" id="ARBA00023002"/>
    </source>
</evidence>
<comment type="cofactor">
    <cofactor evidence="1 9">
        <name>FAD</name>
        <dbReference type="ChEBI" id="CHEBI:57692"/>
    </cofactor>
</comment>
<keyword evidence="13" id="KW-1185">Reference proteome</keyword>
<dbReference type="Proteomes" id="UP000248798">
    <property type="component" value="Unassembled WGS sequence"/>
</dbReference>
<evidence type="ECO:0000313" key="13">
    <source>
        <dbReference type="Proteomes" id="UP000293902"/>
    </source>
</evidence>
<sequence>MRVTQLYKDKQPAISFEFFPFRDDKTQASFNNTIDALSPLSPDYFSVTFGAGGSTRDGSYATAKILVDKNFPTVAYIAGFGLAPDEVRDILDKYKALGIETIFVIRGDQPKDADFKPHPDSFAYACDLIKFIKDNYDFTLGCAGYPEGHVQAESLEADIKYLKMKQDAGAQYVVAQFFYDNEFYFSYVNKCRDAGVTIPIIPGIMPVYTLKLINILTSVCGASIPAAMQARIDAVDKGDKDAVLNLGIDYAAEQCKDLLAKGVPGLHIYTMNRSRSTKAIVEALKKENLI</sequence>
<dbReference type="Pfam" id="PF02219">
    <property type="entry name" value="MTHFR"/>
    <property type="match status" value="1"/>
</dbReference>
<dbReference type="PANTHER" id="PTHR45754">
    <property type="entry name" value="METHYLENETETRAHYDROFOLATE REDUCTASE"/>
    <property type="match status" value="1"/>
</dbReference>
<reference evidence="10 13" key="2">
    <citation type="submission" date="2019-02" db="EMBL/GenBank/DDBJ databases">
        <title>Complete genome sequence of Desulfobacter hydrogenophilus AcRS1.</title>
        <authorList>
            <person name="Marietou A."/>
            <person name="Lund M.B."/>
            <person name="Marshall I.P.G."/>
            <person name="Schreiber L."/>
            <person name="Jorgensen B."/>
        </authorList>
    </citation>
    <scope>NUCLEOTIDE SEQUENCE [LARGE SCALE GENOMIC DNA]</scope>
    <source>
        <strain evidence="10 13">AcRS1</strain>
    </source>
</reference>
<dbReference type="InterPro" id="IPR003171">
    <property type="entry name" value="Mehydrof_redctse-like"/>
</dbReference>
<dbReference type="PANTHER" id="PTHR45754:SF3">
    <property type="entry name" value="METHYLENETETRAHYDROFOLATE REDUCTASE (NADPH)"/>
    <property type="match status" value="1"/>
</dbReference>
<comment type="pathway">
    <text evidence="7">Amino-acid biosynthesis; L-methionine biosynthesis via de novo pathway.</text>
</comment>
<dbReference type="Gene3D" id="3.20.20.220">
    <property type="match status" value="1"/>
</dbReference>
<dbReference type="SUPFAM" id="SSF51730">
    <property type="entry name" value="FAD-linked oxidoreductase"/>
    <property type="match status" value="1"/>
</dbReference>
<dbReference type="RefSeq" id="WP_111958420.1">
    <property type="nucleotide sequence ID" value="NZ_CP036313.1"/>
</dbReference>
<evidence type="ECO:0000256" key="8">
    <source>
        <dbReference type="ARBA" id="ARBA00048628"/>
    </source>
</evidence>
<dbReference type="AlphaFoldDB" id="A0A328FCB1"/>
<dbReference type="Proteomes" id="UP000293902">
    <property type="component" value="Chromosome"/>
</dbReference>